<organism evidence="8 9">
    <name type="scientific">Ehrlichia ruminantium</name>
    <name type="common">heartwater rickettsia</name>
    <name type="synonym">Cowdria ruminantium</name>
    <dbReference type="NCBI Taxonomy" id="779"/>
    <lineage>
        <taxon>Bacteria</taxon>
        <taxon>Pseudomonadati</taxon>
        <taxon>Pseudomonadota</taxon>
        <taxon>Alphaproteobacteria</taxon>
        <taxon>Rickettsiales</taxon>
        <taxon>Anaplasmataceae</taxon>
        <taxon>Ehrlichia</taxon>
    </lineage>
</organism>
<evidence type="ECO:0000256" key="4">
    <source>
        <dbReference type="ARBA" id="ARBA00022989"/>
    </source>
</evidence>
<comment type="subcellular location">
    <subcellularLocation>
        <location evidence="1">Cell membrane</location>
        <topology evidence="1">Multi-pass membrane protein</topology>
    </subcellularLocation>
</comment>
<name>A0A170SJZ6_EHRRU</name>
<comment type="caution">
    <text evidence="8">The sequence shown here is derived from an EMBL/GenBank/DDBJ whole genome shotgun (WGS) entry which is preliminary data.</text>
</comment>
<accession>A0A170SJZ6</accession>
<feature type="transmembrane region" description="Helical" evidence="6">
    <location>
        <begin position="60"/>
        <end position="82"/>
    </location>
</feature>
<feature type="transmembrane region" description="Helical" evidence="6">
    <location>
        <begin position="128"/>
        <end position="147"/>
    </location>
</feature>
<feature type="transmembrane region" description="Helical" evidence="6">
    <location>
        <begin position="12"/>
        <end position="31"/>
    </location>
</feature>
<gene>
    <name evidence="8" type="primary">ftsK</name>
    <name evidence="8" type="ORF">EHRUM3_02960</name>
</gene>
<evidence type="ECO:0000313" key="8">
    <source>
        <dbReference type="EMBL" id="GAT78084.1"/>
    </source>
</evidence>
<evidence type="ECO:0000256" key="5">
    <source>
        <dbReference type="ARBA" id="ARBA00023136"/>
    </source>
</evidence>
<dbReference type="EMBL" id="BDDM01000094">
    <property type="protein sequence ID" value="GAT78084.1"/>
    <property type="molecule type" value="Genomic_DNA"/>
</dbReference>
<dbReference type="RefSeq" id="WP_179852098.1">
    <property type="nucleotide sequence ID" value="NZ_BDDM01000094.1"/>
</dbReference>
<evidence type="ECO:0000256" key="1">
    <source>
        <dbReference type="ARBA" id="ARBA00004651"/>
    </source>
</evidence>
<keyword evidence="4 6" id="KW-1133">Transmembrane helix</keyword>
<dbReference type="Pfam" id="PF13491">
    <property type="entry name" value="FtsK_4TM"/>
    <property type="match status" value="1"/>
</dbReference>
<evidence type="ECO:0000256" key="2">
    <source>
        <dbReference type="ARBA" id="ARBA00022475"/>
    </source>
</evidence>
<protein>
    <submittedName>
        <fullName evidence="8">DNA translocase FtsK</fullName>
    </submittedName>
</protein>
<sequence length="174" mass="19658">MRLTFNKFIFFFRASLLSFIAIFLFLSFITYSSEDLSFNVATSASVKNLCGIIGSHMADIFLQSLGVSSFIIILLIVLPILFSRNIYLYILYGCSIVIGISGITSNVSFKFMDRYYQGGVLGIFVQELPVSVLCCVTILGFIGIIGWKRVVMYFYNTILVVYYKIICKLNNNDT</sequence>
<dbReference type="GO" id="GO:0005886">
    <property type="term" value="C:plasma membrane"/>
    <property type="evidence" value="ECO:0007669"/>
    <property type="project" value="UniProtKB-SubCell"/>
</dbReference>
<reference evidence="9" key="1">
    <citation type="submission" date="2016-05" db="EMBL/GenBank/DDBJ databases">
        <title>Draft genome sequences of four strains of Ehrlichia ruminantium, a tick-borne pathogen of ruminants, isolated from Zimbabwe, The Gambia and Ghana.</title>
        <authorList>
            <person name="Nakao R."/>
            <person name="Jongejan F."/>
            <person name="Sugimoto C."/>
        </authorList>
    </citation>
    <scope>NUCLEOTIDE SEQUENCE [LARGE SCALE GENOMIC DNA]</scope>
    <source>
        <strain evidence="9">Pokoase 417</strain>
    </source>
</reference>
<dbReference type="Proteomes" id="UP000092731">
    <property type="component" value="Unassembled WGS sequence"/>
</dbReference>
<keyword evidence="2" id="KW-1003">Cell membrane</keyword>
<keyword evidence="5 6" id="KW-0472">Membrane</keyword>
<evidence type="ECO:0000256" key="3">
    <source>
        <dbReference type="ARBA" id="ARBA00022692"/>
    </source>
</evidence>
<proteinExistence type="predicted"/>
<evidence type="ECO:0000313" key="9">
    <source>
        <dbReference type="Proteomes" id="UP000092731"/>
    </source>
</evidence>
<keyword evidence="3 6" id="KW-0812">Transmembrane</keyword>
<feature type="transmembrane region" description="Helical" evidence="6">
    <location>
        <begin position="89"/>
        <end position="108"/>
    </location>
</feature>
<feature type="non-terminal residue" evidence="8">
    <location>
        <position position="174"/>
    </location>
</feature>
<dbReference type="AlphaFoldDB" id="A0A170SJZ6"/>
<dbReference type="InterPro" id="IPR025199">
    <property type="entry name" value="FtsK_4TM"/>
</dbReference>
<feature type="domain" description="DNA translocase FtsK 4TM region" evidence="7">
    <location>
        <begin position="16"/>
        <end position="145"/>
    </location>
</feature>
<evidence type="ECO:0000259" key="7">
    <source>
        <dbReference type="Pfam" id="PF13491"/>
    </source>
</evidence>
<evidence type="ECO:0000256" key="6">
    <source>
        <dbReference type="SAM" id="Phobius"/>
    </source>
</evidence>